<keyword evidence="3" id="KW-0862">Zinc</keyword>
<dbReference type="AlphaFoldDB" id="A0A8H4RM20"/>
<evidence type="ECO:0000256" key="5">
    <source>
        <dbReference type="SAM" id="MobiDB-lite"/>
    </source>
</evidence>
<sequence>MGKSIAGFEMTIRGHMQHESDSKFQKAAEHEHSWAFSPILQGVHSFTQNILFFLPGSQKSLLHFCHNLRSPATTASEMSSIRDIMDMDFGVPSDEEDRIIQGLSRAISNVLPVDCPRAYVYASLLASLDSTSTIKRRRNERVDFYARVKQGIEVLEKHHSWEVELLTGEIISLKANATQNVTGLVLTAESTTQPAIGSQYYINLVTHLTEDSFKAKKILVDLAQKSQQDEQHIEHMRVEKEEIIRSHTIETSDLRKKVALLSEHVQRLESAAIPFSAFDVTASDGPFPDPVTNAPNTTHPAYNKTSSSTGYRVGTVPAIEWQNAQENFPEIAASQSRPDVNALSLPERASIAGDDDQGGDSPETQPEHPESSIQTPNNEARFACQTCGKRYTRSTTLREHVRTHSNDRPFKCSKCTKIFTRLKDKNRHEELHSGRKDYVCKGRCYNSDIEWGCGQRFSREDGLVAHFKTQAGRRCTGGFSEIDATHIGEHLRLCLQDWFRSDIVGCDHILSRCFGLENGGCEGIFTRQDDWLAHLRSAEGRECMFTFVAHWARRLCRLYRNLPNRRKNMDE</sequence>
<evidence type="ECO:0000256" key="4">
    <source>
        <dbReference type="PROSITE-ProRule" id="PRU00042"/>
    </source>
</evidence>
<feature type="domain" description="C2H2-type" evidence="6">
    <location>
        <begin position="410"/>
        <end position="437"/>
    </location>
</feature>
<name>A0A8H4RM20_9HELO</name>
<reference evidence="7 8" key="1">
    <citation type="submission" date="2020-03" db="EMBL/GenBank/DDBJ databases">
        <title>Draft Genome Sequence of Cudoniella acicularis.</title>
        <authorList>
            <person name="Buettner E."/>
            <person name="Kellner H."/>
        </authorList>
    </citation>
    <scope>NUCLEOTIDE SEQUENCE [LARGE SCALE GENOMIC DNA]</scope>
    <source>
        <strain evidence="7 8">DSM 108380</strain>
    </source>
</reference>
<dbReference type="Pfam" id="PF00096">
    <property type="entry name" value="zf-C2H2"/>
    <property type="match status" value="1"/>
</dbReference>
<dbReference type="EMBL" id="JAAMPI010000524">
    <property type="protein sequence ID" value="KAF4630697.1"/>
    <property type="molecule type" value="Genomic_DNA"/>
</dbReference>
<evidence type="ECO:0000256" key="1">
    <source>
        <dbReference type="ARBA" id="ARBA00022723"/>
    </source>
</evidence>
<feature type="domain" description="C2H2-type" evidence="6">
    <location>
        <begin position="382"/>
        <end position="409"/>
    </location>
</feature>
<keyword evidence="8" id="KW-1185">Reference proteome</keyword>
<dbReference type="PROSITE" id="PS00028">
    <property type="entry name" value="ZINC_FINGER_C2H2_1"/>
    <property type="match status" value="2"/>
</dbReference>
<dbReference type="InterPro" id="IPR013087">
    <property type="entry name" value="Znf_C2H2_type"/>
</dbReference>
<keyword evidence="1" id="KW-0479">Metal-binding</keyword>
<dbReference type="SMART" id="SM00355">
    <property type="entry name" value="ZnF_C2H2"/>
    <property type="match status" value="2"/>
</dbReference>
<organism evidence="7 8">
    <name type="scientific">Cudoniella acicularis</name>
    <dbReference type="NCBI Taxonomy" id="354080"/>
    <lineage>
        <taxon>Eukaryota</taxon>
        <taxon>Fungi</taxon>
        <taxon>Dikarya</taxon>
        <taxon>Ascomycota</taxon>
        <taxon>Pezizomycotina</taxon>
        <taxon>Leotiomycetes</taxon>
        <taxon>Helotiales</taxon>
        <taxon>Tricladiaceae</taxon>
        <taxon>Cudoniella</taxon>
    </lineage>
</organism>
<gene>
    <name evidence="7" type="ORF">G7Y89_g7448</name>
</gene>
<evidence type="ECO:0000313" key="7">
    <source>
        <dbReference type="EMBL" id="KAF4630697.1"/>
    </source>
</evidence>
<evidence type="ECO:0000313" key="8">
    <source>
        <dbReference type="Proteomes" id="UP000566819"/>
    </source>
</evidence>
<keyword evidence="2 4" id="KW-0863">Zinc-finger</keyword>
<dbReference type="FunFam" id="3.30.160.60:FF:002343">
    <property type="entry name" value="Zinc finger protein 33A"/>
    <property type="match status" value="1"/>
</dbReference>
<dbReference type="GO" id="GO:0008270">
    <property type="term" value="F:zinc ion binding"/>
    <property type="evidence" value="ECO:0007669"/>
    <property type="project" value="UniProtKB-KW"/>
</dbReference>
<dbReference type="Gene3D" id="3.30.160.60">
    <property type="entry name" value="Classic Zinc Finger"/>
    <property type="match status" value="2"/>
</dbReference>
<dbReference type="InterPro" id="IPR036236">
    <property type="entry name" value="Znf_C2H2_sf"/>
</dbReference>
<dbReference type="Proteomes" id="UP000566819">
    <property type="component" value="Unassembled WGS sequence"/>
</dbReference>
<feature type="domain" description="C2H2-type" evidence="6">
    <location>
        <begin position="438"/>
        <end position="475"/>
    </location>
</feature>
<dbReference type="PROSITE" id="PS50157">
    <property type="entry name" value="ZINC_FINGER_C2H2_2"/>
    <property type="match status" value="3"/>
</dbReference>
<dbReference type="SUPFAM" id="SSF57667">
    <property type="entry name" value="beta-beta-alpha zinc fingers"/>
    <property type="match status" value="1"/>
</dbReference>
<dbReference type="PANTHER" id="PTHR23235">
    <property type="entry name" value="KRUEPPEL-LIKE TRANSCRIPTION FACTOR"/>
    <property type="match status" value="1"/>
</dbReference>
<dbReference type="PANTHER" id="PTHR23235:SF120">
    <property type="entry name" value="KRUPPEL-LIKE FACTOR 15"/>
    <property type="match status" value="1"/>
</dbReference>
<feature type="region of interest" description="Disordered" evidence="5">
    <location>
        <begin position="350"/>
        <end position="379"/>
    </location>
</feature>
<accession>A0A8H4RM20</accession>
<evidence type="ECO:0000256" key="2">
    <source>
        <dbReference type="ARBA" id="ARBA00022771"/>
    </source>
</evidence>
<comment type="caution">
    <text evidence="7">The sequence shown here is derived from an EMBL/GenBank/DDBJ whole genome shotgun (WGS) entry which is preliminary data.</text>
</comment>
<protein>
    <recommendedName>
        <fullName evidence="6">C2H2-type domain-containing protein</fullName>
    </recommendedName>
</protein>
<evidence type="ECO:0000256" key="3">
    <source>
        <dbReference type="ARBA" id="ARBA00022833"/>
    </source>
</evidence>
<dbReference type="OrthoDB" id="8117402at2759"/>
<evidence type="ECO:0000259" key="6">
    <source>
        <dbReference type="PROSITE" id="PS50157"/>
    </source>
</evidence>
<proteinExistence type="predicted"/>
<dbReference type="GO" id="GO:0000978">
    <property type="term" value="F:RNA polymerase II cis-regulatory region sequence-specific DNA binding"/>
    <property type="evidence" value="ECO:0007669"/>
    <property type="project" value="TreeGrafter"/>
</dbReference>
<dbReference type="GO" id="GO:0000981">
    <property type="term" value="F:DNA-binding transcription factor activity, RNA polymerase II-specific"/>
    <property type="evidence" value="ECO:0007669"/>
    <property type="project" value="TreeGrafter"/>
</dbReference>